<evidence type="ECO:0000313" key="2">
    <source>
        <dbReference type="Proteomes" id="UP000738349"/>
    </source>
</evidence>
<dbReference type="AlphaFoldDB" id="A0A9P9DYE4"/>
<dbReference type="Gene3D" id="3.10.450.50">
    <property type="match status" value="1"/>
</dbReference>
<evidence type="ECO:0008006" key="3">
    <source>
        <dbReference type="Google" id="ProtNLM"/>
    </source>
</evidence>
<gene>
    <name evidence="1" type="ORF">EDB81DRAFT_143827</name>
</gene>
<organism evidence="1 2">
    <name type="scientific">Dactylonectria macrodidyma</name>
    <dbReference type="NCBI Taxonomy" id="307937"/>
    <lineage>
        <taxon>Eukaryota</taxon>
        <taxon>Fungi</taxon>
        <taxon>Dikarya</taxon>
        <taxon>Ascomycota</taxon>
        <taxon>Pezizomycotina</taxon>
        <taxon>Sordariomycetes</taxon>
        <taxon>Hypocreomycetidae</taxon>
        <taxon>Hypocreales</taxon>
        <taxon>Nectriaceae</taxon>
        <taxon>Dactylonectria</taxon>
    </lineage>
</organism>
<comment type="caution">
    <text evidence="1">The sequence shown here is derived from an EMBL/GenBank/DDBJ whole genome shotgun (WGS) entry which is preliminary data.</text>
</comment>
<reference evidence="1" key="1">
    <citation type="journal article" date="2021" name="Nat. Commun.">
        <title>Genetic determinants of endophytism in the Arabidopsis root mycobiome.</title>
        <authorList>
            <person name="Mesny F."/>
            <person name="Miyauchi S."/>
            <person name="Thiergart T."/>
            <person name="Pickel B."/>
            <person name="Atanasova L."/>
            <person name="Karlsson M."/>
            <person name="Huettel B."/>
            <person name="Barry K.W."/>
            <person name="Haridas S."/>
            <person name="Chen C."/>
            <person name="Bauer D."/>
            <person name="Andreopoulos W."/>
            <person name="Pangilinan J."/>
            <person name="LaButti K."/>
            <person name="Riley R."/>
            <person name="Lipzen A."/>
            <person name="Clum A."/>
            <person name="Drula E."/>
            <person name="Henrissat B."/>
            <person name="Kohler A."/>
            <person name="Grigoriev I.V."/>
            <person name="Martin F.M."/>
            <person name="Hacquard S."/>
        </authorList>
    </citation>
    <scope>NUCLEOTIDE SEQUENCE</scope>
    <source>
        <strain evidence="1">MPI-CAGE-AT-0147</strain>
    </source>
</reference>
<dbReference type="Proteomes" id="UP000738349">
    <property type="component" value="Unassembled WGS sequence"/>
</dbReference>
<dbReference type="OrthoDB" id="4270785at2759"/>
<dbReference type="EMBL" id="JAGMUV010000019">
    <property type="protein sequence ID" value="KAH7127523.1"/>
    <property type="molecule type" value="Genomic_DNA"/>
</dbReference>
<name>A0A9P9DYE4_9HYPO</name>
<dbReference type="SUPFAM" id="SSF54427">
    <property type="entry name" value="NTF2-like"/>
    <property type="match status" value="1"/>
</dbReference>
<evidence type="ECO:0000313" key="1">
    <source>
        <dbReference type="EMBL" id="KAH7127523.1"/>
    </source>
</evidence>
<proteinExistence type="predicted"/>
<protein>
    <recommendedName>
        <fullName evidence="3">SnoaL-like domain-containing protein</fullName>
    </recommendedName>
</protein>
<accession>A0A9P9DYE4</accession>
<dbReference type="InterPro" id="IPR032710">
    <property type="entry name" value="NTF2-like_dom_sf"/>
</dbReference>
<keyword evidence="2" id="KW-1185">Reference proteome</keyword>
<sequence length="139" mass="16246">MTAIFSTKADVKRYLEYFSANDFDQASRYWSPGIKVLLGDRFRIESREENVKFFQEQRRLINEEVVPQTIVLDDSACALRAVVNFTPLQDLPEGFARMPPIKLGQYYQLQYLIMYHLDQSKQIDTIIGERIGEAKIFDI</sequence>